<evidence type="ECO:0000313" key="1">
    <source>
        <dbReference type="EMBL" id="XPM63209.1"/>
    </source>
</evidence>
<dbReference type="EMBL" id="CP182909">
    <property type="protein sequence ID" value="XPM63209.1"/>
    <property type="molecule type" value="Genomic_DNA"/>
</dbReference>
<dbReference type="Proteomes" id="UP000095472">
    <property type="component" value="Chromosome"/>
</dbReference>
<evidence type="ECO:0000313" key="2">
    <source>
        <dbReference type="Proteomes" id="UP000095472"/>
    </source>
</evidence>
<name>A0ACD5GRD7_9CYAN</name>
<reference evidence="1 2" key="1">
    <citation type="journal article" date="2016" name="Genome Announc.">
        <title>Draft Genome Sequence of the Thermotolerant Cyanobacterium Desertifilum sp. IPPAS B-1220.</title>
        <authorList>
            <person name="Mironov K.S."/>
            <person name="Sinetova M.A."/>
            <person name="Bolatkhan K."/>
            <person name="Zayadan B.K."/>
            <person name="Ustinova V.V."/>
            <person name="Kupriyanova E.V."/>
            <person name="Skrypnik A.N."/>
            <person name="Gogoleva N.E."/>
            <person name="Gogolev Y.V."/>
            <person name="Los D.A."/>
        </authorList>
    </citation>
    <scope>NUCLEOTIDE SEQUENCE [LARGE SCALE GENOMIC DNA]</scope>
    <source>
        <strain evidence="1 2">IPPAS B-1220</strain>
    </source>
</reference>
<protein>
    <submittedName>
        <fullName evidence="1">ABC transporter substrate-binding protein</fullName>
    </submittedName>
</protein>
<accession>A0ACD5GRD7</accession>
<gene>
    <name evidence="1" type="ORF">BH720_028090</name>
</gene>
<sequence length="143" mass="15919">MGKFSRRQFFWRAGAATASSILLKGCMGYSPEALNPIPPIAQTPGGRWVAKPAPETPQITLGYFPTLAAAPLIIAQEKDLFRKYGMSEVVLIEQTDWTVPPKPKFARAAAEKGWMAVNGRCRFPIYSMTVWEARIIGAFTYMF</sequence>
<proteinExistence type="predicted"/>
<organism evidence="1 2">
    <name type="scientific">Desertifilum tharense IPPAS B-1220</name>
    <dbReference type="NCBI Taxonomy" id="1781255"/>
    <lineage>
        <taxon>Bacteria</taxon>
        <taxon>Bacillati</taxon>
        <taxon>Cyanobacteriota</taxon>
        <taxon>Cyanophyceae</taxon>
        <taxon>Desertifilales</taxon>
        <taxon>Desertifilaceae</taxon>
        <taxon>Desertifilum</taxon>
    </lineage>
</organism>
<keyword evidence="2" id="KW-1185">Reference proteome</keyword>